<dbReference type="AlphaFoldDB" id="A0A9W9PAT6"/>
<dbReference type="InterPro" id="IPR027796">
    <property type="entry name" value="OTT_1508_deam-like"/>
</dbReference>
<gene>
    <name evidence="2" type="ORF">N7468_004392</name>
</gene>
<dbReference type="PANTHER" id="PTHR42037:SF1">
    <property type="match status" value="1"/>
</dbReference>
<feature type="compositionally biased region" description="Acidic residues" evidence="1">
    <location>
        <begin position="185"/>
        <end position="196"/>
    </location>
</feature>
<feature type="region of interest" description="Disordered" evidence="1">
    <location>
        <begin position="167"/>
        <end position="202"/>
    </location>
</feature>
<protein>
    <submittedName>
        <fullName evidence="2">Uncharacterized protein</fullName>
    </submittedName>
</protein>
<reference evidence="2" key="1">
    <citation type="submission" date="2022-11" db="EMBL/GenBank/DDBJ databases">
        <authorList>
            <person name="Petersen C."/>
        </authorList>
    </citation>
    <scope>NUCLEOTIDE SEQUENCE</scope>
    <source>
        <strain evidence="2">IBT 19713</strain>
    </source>
</reference>
<dbReference type="Pfam" id="PF14441">
    <property type="entry name" value="OTT_1508_deam"/>
    <property type="match status" value="1"/>
</dbReference>
<dbReference type="EMBL" id="JAPQKS010000003">
    <property type="protein sequence ID" value="KAJ5239773.1"/>
    <property type="molecule type" value="Genomic_DNA"/>
</dbReference>
<organism evidence="2 3">
    <name type="scientific">Penicillium chermesinum</name>
    <dbReference type="NCBI Taxonomy" id="63820"/>
    <lineage>
        <taxon>Eukaryota</taxon>
        <taxon>Fungi</taxon>
        <taxon>Dikarya</taxon>
        <taxon>Ascomycota</taxon>
        <taxon>Pezizomycotina</taxon>
        <taxon>Eurotiomycetes</taxon>
        <taxon>Eurotiomycetidae</taxon>
        <taxon>Eurotiales</taxon>
        <taxon>Aspergillaceae</taxon>
        <taxon>Penicillium</taxon>
    </lineage>
</organism>
<dbReference type="PANTHER" id="PTHR42037">
    <property type="match status" value="1"/>
</dbReference>
<reference evidence="2" key="2">
    <citation type="journal article" date="2023" name="IMA Fungus">
        <title>Comparative genomic study of the Penicillium genus elucidates a diverse pangenome and 15 lateral gene transfer events.</title>
        <authorList>
            <person name="Petersen C."/>
            <person name="Sorensen T."/>
            <person name="Nielsen M.R."/>
            <person name="Sondergaard T.E."/>
            <person name="Sorensen J.L."/>
            <person name="Fitzpatrick D.A."/>
            <person name="Frisvad J.C."/>
            <person name="Nielsen K.L."/>
        </authorList>
    </citation>
    <scope>NUCLEOTIDE SEQUENCE</scope>
    <source>
        <strain evidence="2">IBT 19713</strain>
    </source>
</reference>
<proteinExistence type="predicted"/>
<feature type="compositionally biased region" description="Basic and acidic residues" evidence="1">
    <location>
        <begin position="175"/>
        <end position="184"/>
    </location>
</feature>
<dbReference type="Proteomes" id="UP001150941">
    <property type="component" value="Unassembled WGS sequence"/>
</dbReference>
<dbReference type="RefSeq" id="XP_058332692.1">
    <property type="nucleotide sequence ID" value="XM_058473689.1"/>
</dbReference>
<evidence type="ECO:0000256" key="1">
    <source>
        <dbReference type="SAM" id="MobiDB-lite"/>
    </source>
</evidence>
<accession>A0A9W9PAT6</accession>
<name>A0A9W9PAT6_9EURO</name>
<evidence type="ECO:0000313" key="3">
    <source>
        <dbReference type="Proteomes" id="UP001150941"/>
    </source>
</evidence>
<keyword evidence="3" id="KW-1185">Reference proteome</keyword>
<sequence length="202" mass="23459">MFREGSKERDKFEEGLIHLDSIQGIFKKFLRCYSQSETSVHAEVAVLEHFHRAERDFAGNDHFIACSKPACLCCELYFRHHPARMVRPSSHKKLWPKWSPPYEREPPTESVARQQRMILSKMTQDLREELINQVLQKTRKSRWHPDSRSCLTDLQSRDISFLFEDSESASMSCLEEDRSSKESDSSEENEGSDSDDGGILIC</sequence>
<dbReference type="OrthoDB" id="4851849at2759"/>
<comment type="caution">
    <text evidence="2">The sequence shown here is derived from an EMBL/GenBank/DDBJ whole genome shotgun (WGS) entry which is preliminary data.</text>
</comment>
<evidence type="ECO:0000313" key="2">
    <source>
        <dbReference type="EMBL" id="KAJ5239773.1"/>
    </source>
</evidence>
<dbReference type="GeneID" id="83200992"/>